<dbReference type="AlphaFoldDB" id="A0A0F9JZ68"/>
<organism evidence="1">
    <name type="scientific">marine sediment metagenome</name>
    <dbReference type="NCBI Taxonomy" id="412755"/>
    <lineage>
        <taxon>unclassified sequences</taxon>
        <taxon>metagenomes</taxon>
        <taxon>ecological metagenomes</taxon>
    </lineage>
</organism>
<evidence type="ECO:0000313" key="1">
    <source>
        <dbReference type="EMBL" id="KKM04203.1"/>
    </source>
</evidence>
<dbReference type="EMBL" id="LAZR01016508">
    <property type="protein sequence ID" value="KKM04203.1"/>
    <property type="molecule type" value="Genomic_DNA"/>
</dbReference>
<reference evidence="1" key="1">
    <citation type="journal article" date="2015" name="Nature">
        <title>Complex archaea that bridge the gap between prokaryotes and eukaryotes.</title>
        <authorList>
            <person name="Spang A."/>
            <person name="Saw J.H."/>
            <person name="Jorgensen S.L."/>
            <person name="Zaremba-Niedzwiedzka K."/>
            <person name="Martijn J."/>
            <person name="Lind A.E."/>
            <person name="van Eijk R."/>
            <person name="Schleper C."/>
            <person name="Guy L."/>
            <person name="Ettema T.J."/>
        </authorList>
    </citation>
    <scope>NUCLEOTIDE SEQUENCE</scope>
</reference>
<comment type="caution">
    <text evidence="1">The sequence shown here is derived from an EMBL/GenBank/DDBJ whole genome shotgun (WGS) entry which is preliminary data.</text>
</comment>
<name>A0A0F9JZ68_9ZZZZ</name>
<accession>A0A0F9JZ68</accession>
<sequence>MNAQTEQGHKDLRNVLLNGRVLINGMPLTGNELGVLIQEEQMRVTK</sequence>
<protein>
    <submittedName>
        <fullName evidence="1">Uncharacterized protein</fullName>
    </submittedName>
</protein>
<gene>
    <name evidence="1" type="ORF">LCGC14_1766580</name>
</gene>
<proteinExistence type="predicted"/>